<feature type="transmembrane region" description="Helical" evidence="1">
    <location>
        <begin position="74"/>
        <end position="92"/>
    </location>
</feature>
<name>M0A8B4_9EURY</name>
<evidence type="ECO:0008006" key="4">
    <source>
        <dbReference type="Google" id="ProtNLM"/>
    </source>
</evidence>
<organism evidence="2 3">
    <name type="scientific">Natrialba hulunbeirensis JCM 10989</name>
    <dbReference type="NCBI Taxonomy" id="1227493"/>
    <lineage>
        <taxon>Archaea</taxon>
        <taxon>Methanobacteriati</taxon>
        <taxon>Methanobacteriota</taxon>
        <taxon>Stenosarchaea group</taxon>
        <taxon>Halobacteria</taxon>
        <taxon>Halobacteriales</taxon>
        <taxon>Natrialbaceae</taxon>
        <taxon>Natrialba</taxon>
    </lineage>
</organism>
<dbReference type="Proteomes" id="UP000011519">
    <property type="component" value="Unassembled WGS sequence"/>
</dbReference>
<feature type="transmembrane region" description="Helical" evidence="1">
    <location>
        <begin position="155"/>
        <end position="176"/>
    </location>
</feature>
<accession>M0A8B4</accession>
<sequence>MLWLSVLVYLAGLADFALGNETGLESLRAELAAVGTDPAEIWGVLESSRYGIDTGAVFVQRSEIVTPPVAPMEWYAALGGFVALVLGAILVVRLGWREETWRPLSIDETILLAIALGISTTLVGGPLLAGAVLMPFLFTVIVAHTRRGPGWTPSYAYVLPVLAPLCGFAAGLAGYATLPVDLVLFVVLPLLGALGLPLRATIRKHLGR</sequence>
<keyword evidence="1" id="KW-0472">Membrane</keyword>
<evidence type="ECO:0000313" key="2">
    <source>
        <dbReference type="EMBL" id="ELY94132.1"/>
    </source>
</evidence>
<evidence type="ECO:0000313" key="3">
    <source>
        <dbReference type="Proteomes" id="UP000011519"/>
    </source>
</evidence>
<keyword evidence="3" id="KW-1185">Reference proteome</keyword>
<evidence type="ECO:0000256" key="1">
    <source>
        <dbReference type="SAM" id="Phobius"/>
    </source>
</evidence>
<comment type="caution">
    <text evidence="2">The sequence shown here is derived from an EMBL/GenBank/DDBJ whole genome shotgun (WGS) entry which is preliminary data.</text>
</comment>
<dbReference type="AlphaFoldDB" id="M0A8B4"/>
<dbReference type="EMBL" id="AOIM01000012">
    <property type="protein sequence ID" value="ELY94132.1"/>
    <property type="molecule type" value="Genomic_DNA"/>
</dbReference>
<proteinExistence type="predicted"/>
<keyword evidence="1" id="KW-1133">Transmembrane helix</keyword>
<protein>
    <recommendedName>
        <fullName evidence="4">Heat shock protein DnaJ domain-containing protein</fullName>
    </recommendedName>
</protein>
<keyword evidence="1" id="KW-0812">Transmembrane</keyword>
<reference evidence="2 3" key="1">
    <citation type="journal article" date="2014" name="PLoS Genet.">
        <title>Phylogenetically driven sequencing of extremely halophilic archaea reveals strategies for static and dynamic osmo-response.</title>
        <authorList>
            <person name="Becker E.A."/>
            <person name="Seitzer P.M."/>
            <person name="Tritt A."/>
            <person name="Larsen D."/>
            <person name="Krusor M."/>
            <person name="Yao A.I."/>
            <person name="Wu D."/>
            <person name="Madern D."/>
            <person name="Eisen J.A."/>
            <person name="Darling A.E."/>
            <person name="Facciotti M.T."/>
        </authorList>
    </citation>
    <scope>NUCLEOTIDE SEQUENCE [LARGE SCALE GENOMIC DNA]</scope>
    <source>
        <strain evidence="2 3">JCM 10989</strain>
    </source>
</reference>
<feature type="transmembrane region" description="Helical" evidence="1">
    <location>
        <begin position="182"/>
        <end position="202"/>
    </location>
</feature>
<dbReference type="RefSeq" id="WP_006651887.1">
    <property type="nucleotide sequence ID" value="NZ_AOIM01000012.1"/>
</dbReference>
<dbReference type="PATRIC" id="fig|1227493.4.peg.597"/>
<gene>
    <name evidence="2" type="ORF">C483_03170</name>
</gene>